<evidence type="ECO:0000256" key="2">
    <source>
        <dbReference type="ARBA" id="ARBA00022448"/>
    </source>
</evidence>
<reference evidence="7" key="1">
    <citation type="submission" date="2020-06" db="EMBL/GenBank/DDBJ databases">
        <authorList>
            <person name="Li T."/>
            <person name="Hu X."/>
            <person name="Zhang T."/>
            <person name="Song X."/>
            <person name="Zhang H."/>
            <person name="Dai N."/>
            <person name="Sheng W."/>
            <person name="Hou X."/>
            <person name="Wei L."/>
        </authorList>
    </citation>
    <scope>NUCLEOTIDE SEQUENCE</scope>
    <source>
        <strain evidence="7">G02</strain>
        <tissue evidence="7">Leaf</tissue>
    </source>
</reference>
<evidence type="ECO:0000259" key="6">
    <source>
        <dbReference type="SMART" id="SM00499"/>
    </source>
</evidence>
<protein>
    <recommendedName>
        <fullName evidence="4">Non-specific lipid-transfer protein</fullName>
    </recommendedName>
</protein>
<sequence length="114" mass="12002">MAGTMIKSMCMMIIVAIVVARGSEAAIGCGTVVSYMNACIPYVTDKGPLGGCCGGVKGLYAAAKTTPDRQSVCNCLKSLLPHTPPLTWERLPGFLHSVVSTFPTRSALPQTARR</sequence>
<comment type="similarity">
    <text evidence="1 4">Belongs to the plant LTP family.</text>
</comment>
<feature type="signal peptide" evidence="5">
    <location>
        <begin position="1"/>
        <end position="25"/>
    </location>
</feature>
<dbReference type="SMART" id="SM00499">
    <property type="entry name" value="AAI"/>
    <property type="match status" value="1"/>
</dbReference>
<keyword evidence="2 4" id="KW-0813">Transport</keyword>
<dbReference type="EMBL" id="JACGWJ010000011">
    <property type="protein sequence ID" value="KAL0388009.1"/>
    <property type="molecule type" value="Genomic_DNA"/>
</dbReference>
<organism evidence="7">
    <name type="scientific">Sesamum radiatum</name>
    <name type="common">Black benniseed</name>
    <dbReference type="NCBI Taxonomy" id="300843"/>
    <lineage>
        <taxon>Eukaryota</taxon>
        <taxon>Viridiplantae</taxon>
        <taxon>Streptophyta</taxon>
        <taxon>Embryophyta</taxon>
        <taxon>Tracheophyta</taxon>
        <taxon>Spermatophyta</taxon>
        <taxon>Magnoliopsida</taxon>
        <taxon>eudicotyledons</taxon>
        <taxon>Gunneridae</taxon>
        <taxon>Pentapetalae</taxon>
        <taxon>asterids</taxon>
        <taxon>lamiids</taxon>
        <taxon>Lamiales</taxon>
        <taxon>Pedaliaceae</taxon>
        <taxon>Sesamum</taxon>
    </lineage>
</organism>
<dbReference type="InterPro" id="IPR000528">
    <property type="entry name" value="Plant_nsLTP"/>
</dbReference>
<evidence type="ECO:0000256" key="3">
    <source>
        <dbReference type="ARBA" id="ARBA00023121"/>
    </source>
</evidence>
<name>A0AAW2S7A5_SESRA</name>
<feature type="chain" id="PRO_5043598668" description="Non-specific lipid-transfer protein" evidence="5">
    <location>
        <begin position="26"/>
        <end position="114"/>
    </location>
</feature>
<evidence type="ECO:0000256" key="5">
    <source>
        <dbReference type="SAM" id="SignalP"/>
    </source>
</evidence>
<dbReference type="AlphaFoldDB" id="A0AAW2S7A5"/>
<evidence type="ECO:0000256" key="4">
    <source>
        <dbReference type="RuleBase" id="RU000628"/>
    </source>
</evidence>
<evidence type="ECO:0000313" key="7">
    <source>
        <dbReference type="EMBL" id="KAL0388009.1"/>
    </source>
</evidence>
<evidence type="ECO:0000256" key="1">
    <source>
        <dbReference type="ARBA" id="ARBA00009748"/>
    </source>
</evidence>
<keyword evidence="3 4" id="KW-0446">Lipid-binding</keyword>
<comment type="function">
    <text evidence="4">Plant non-specific lipid-transfer proteins transfer phospholipids as well as galactolipids across membranes. May play a role in wax or cutin deposition in the cell walls of expanding epidermal cells and certain secretory tissues.</text>
</comment>
<dbReference type="SUPFAM" id="SSF47699">
    <property type="entry name" value="Bifunctional inhibitor/lipid-transfer protein/seed storage 2S albumin"/>
    <property type="match status" value="1"/>
</dbReference>
<comment type="caution">
    <text evidence="7">The sequence shown here is derived from an EMBL/GenBank/DDBJ whole genome shotgun (WGS) entry which is preliminary data.</text>
</comment>
<feature type="domain" description="Bifunctional inhibitor/plant lipid transfer protein/seed storage helical" evidence="6">
    <location>
        <begin position="29"/>
        <end position="105"/>
    </location>
</feature>
<dbReference type="Gene3D" id="1.10.110.10">
    <property type="entry name" value="Plant lipid-transfer and hydrophobic proteins"/>
    <property type="match status" value="1"/>
</dbReference>
<keyword evidence="5" id="KW-0732">Signal</keyword>
<dbReference type="InterPro" id="IPR016140">
    <property type="entry name" value="Bifunc_inhib/LTP/seed_store"/>
</dbReference>
<dbReference type="GO" id="GO:0006869">
    <property type="term" value="P:lipid transport"/>
    <property type="evidence" value="ECO:0007669"/>
    <property type="project" value="InterPro"/>
</dbReference>
<accession>A0AAW2S7A5</accession>
<dbReference type="InterPro" id="IPR036312">
    <property type="entry name" value="Bifun_inhib/LTP/seed_sf"/>
</dbReference>
<proteinExistence type="inferred from homology"/>
<dbReference type="Pfam" id="PF00234">
    <property type="entry name" value="Tryp_alpha_amyl"/>
    <property type="match status" value="1"/>
</dbReference>
<reference evidence="7" key="2">
    <citation type="journal article" date="2024" name="Plant">
        <title>Genomic evolution and insights into agronomic trait innovations of Sesamum species.</title>
        <authorList>
            <person name="Miao H."/>
            <person name="Wang L."/>
            <person name="Qu L."/>
            <person name="Liu H."/>
            <person name="Sun Y."/>
            <person name="Le M."/>
            <person name="Wang Q."/>
            <person name="Wei S."/>
            <person name="Zheng Y."/>
            <person name="Lin W."/>
            <person name="Duan Y."/>
            <person name="Cao H."/>
            <person name="Xiong S."/>
            <person name="Wang X."/>
            <person name="Wei L."/>
            <person name="Li C."/>
            <person name="Ma Q."/>
            <person name="Ju M."/>
            <person name="Zhao R."/>
            <person name="Li G."/>
            <person name="Mu C."/>
            <person name="Tian Q."/>
            <person name="Mei H."/>
            <person name="Zhang T."/>
            <person name="Gao T."/>
            <person name="Zhang H."/>
        </authorList>
    </citation>
    <scope>NUCLEOTIDE SEQUENCE</scope>
    <source>
        <strain evidence="7">G02</strain>
    </source>
</reference>
<dbReference type="GO" id="GO:0008289">
    <property type="term" value="F:lipid binding"/>
    <property type="evidence" value="ECO:0007669"/>
    <property type="project" value="UniProtKB-KW"/>
</dbReference>
<dbReference type="PRINTS" id="PR00382">
    <property type="entry name" value="LIPIDTRNSFER"/>
</dbReference>
<gene>
    <name evidence="7" type="ORF">Sradi_2682700</name>
</gene>
<dbReference type="CDD" id="cd01960">
    <property type="entry name" value="nsLTP1"/>
    <property type="match status" value="1"/>
</dbReference>
<dbReference type="PANTHER" id="PTHR33076">
    <property type="entry name" value="NON-SPECIFIC LIPID-TRANSFER PROTEIN 2-RELATED"/>
    <property type="match status" value="1"/>
</dbReference>